<evidence type="ECO:0000256" key="2">
    <source>
        <dbReference type="ARBA" id="ARBA00022574"/>
    </source>
</evidence>
<feature type="repeat" description="WD" evidence="7">
    <location>
        <begin position="300"/>
        <end position="342"/>
    </location>
</feature>
<evidence type="ECO:0000256" key="3">
    <source>
        <dbReference type="ARBA" id="ARBA00022694"/>
    </source>
</evidence>
<dbReference type="PROSITE" id="PS50082">
    <property type="entry name" value="WD_REPEATS_2"/>
    <property type="match status" value="1"/>
</dbReference>
<dbReference type="EMBL" id="JBFCZG010000008">
    <property type="protein sequence ID" value="KAL3418976.1"/>
    <property type="molecule type" value="Genomic_DNA"/>
</dbReference>
<evidence type="ECO:0000256" key="4">
    <source>
        <dbReference type="ARBA" id="ARBA00022737"/>
    </source>
</evidence>
<organism evidence="9 10">
    <name type="scientific">Phlyctema vagabunda</name>
    <dbReference type="NCBI Taxonomy" id="108571"/>
    <lineage>
        <taxon>Eukaryota</taxon>
        <taxon>Fungi</taxon>
        <taxon>Dikarya</taxon>
        <taxon>Ascomycota</taxon>
        <taxon>Pezizomycotina</taxon>
        <taxon>Leotiomycetes</taxon>
        <taxon>Helotiales</taxon>
        <taxon>Dermateaceae</taxon>
        <taxon>Phlyctema</taxon>
    </lineage>
</organism>
<comment type="pathway">
    <text evidence="6">tRNA modification; N(7)-methylguanine-tRNA biosynthesis.</text>
</comment>
<dbReference type="InterPro" id="IPR015943">
    <property type="entry name" value="WD40/YVTN_repeat-like_dom_sf"/>
</dbReference>
<evidence type="ECO:0000256" key="5">
    <source>
        <dbReference type="ARBA" id="ARBA00023242"/>
    </source>
</evidence>
<dbReference type="HAMAP" id="MF_03056">
    <property type="entry name" value="TRM82"/>
    <property type="match status" value="1"/>
</dbReference>
<proteinExistence type="inferred from homology"/>
<comment type="function">
    <text evidence="6">Required for the formation of N(7)-methylguanine at position 46 (m7G46) in tRNA. In the complex, it is required to stabilize and induce conformational changes of the catalytic subunit.</text>
</comment>
<feature type="region of interest" description="Disordered" evidence="8">
    <location>
        <begin position="47"/>
        <end position="109"/>
    </location>
</feature>
<comment type="caution">
    <text evidence="9">The sequence shown here is derived from an EMBL/GenBank/DDBJ whole genome shotgun (WGS) entry which is preliminary data.</text>
</comment>
<keyword evidence="4 6" id="KW-0677">Repeat</keyword>
<evidence type="ECO:0000256" key="6">
    <source>
        <dbReference type="HAMAP-Rule" id="MF_03056"/>
    </source>
</evidence>
<dbReference type="PANTHER" id="PTHR16288">
    <property type="entry name" value="WD40 REPEAT PROTEIN 4"/>
    <property type="match status" value="1"/>
</dbReference>
<evidence type="ECO:0000313" key="9">
    <source>
        <dbReference type="EMBL" id="KAL3418976.1"/>
    </source>
</evidence>
<evidence type="ECO:0000313" key="10">
    <source>
        <dbReference type="Proteomes" id="UP001629113"/>
    </source>
</evidence>
<dbReference type="InterPro" id="IPR001680">
    <property type="entry name" value="WD40_rpt"/>
</dbReference>
<dbReference type="Gene3D" id="2.130.10.10">
    <property type="entry name" value="YVTN repeat-like/Quinoprotein amine dehydrogenase"/>
    <property type="match status" value="1"/>
</dbReference>
<keyword evidence="5 6" id="KW-0539">Nucleus</keyword>
<name>A0ABR4P6N4_9HELO</name>
<keyword evidence="10" id="KW-1185">Reference proteome</keyword>
<dbReference type="InterPro" id="IPR028884">
    <property type="entry name" value="Trm82"/>
</dbReference>
<keyword evidence="3 6" id="KW-0819">tRNA processing</keyword>
<comment type="similarity">
    <text evidence="6">Belongs to the WD repeat TRM82 family.</text>
</comment>
<sequence length="510" mass="55189">MTLPASPYQCLHRCGDGPVLVAASASRLDSFNLDDGSLLSSWESCSPQDQHVKNNDTSVNANARATPPAKRRKLSDVQERVEAGTVMPANAQPGHKKVNARSSAASSGPEGPAVIALASTKTGTHVIAVTGEDKSIRVFQHDGRGHLLQLSQRAMPKRPCALAITDDDLTIISADKFGDVYSLPLIVPGDDITGIRTSSDTPLIMSISTPQPFTPAANDLTVHSVRNRKALENQKRQTNRPAEKLAPEFEHTLLLGHVSMLTDIALSTLDGKGFIITADRDEHIRVSRGMPQTHVIESFCLGHTEFISRLCLVEGRPEILISGGGDDALFVWDWHSGHLISKAELNVHLAHALEMGISSTDMKKPTISGLLQTKLLYSEAENDTIIAICEGVPILLVFTLTSEEKLVFCRSYVLPGNPLCLVASEAHGANILVSIDTIHKPGSTTVCRDATEPAPDPLVQFALSGDALTRCTTSFAVPRHTGKEQSSQWTSLLYNIENFRKRDGINLEDE</sequence>
<reference evidence="9 10" key="1">
    <citation type="submission" date="2024-06" db="EMBL/GenBank/DDBJ databases">
        <title>Complete genome of Phlyctema vagabunda strain 19-DSS-EL-015.</title>
        <authorList>
            <person name="Fiorenzani C."/>
        </authorList>
    </citation>
    <scope>NUCLEOTIDE SEQUENCE [LARGE SCALE GENOMIC DNA]</scope>
    <source>
        <strain evidence="9 10">19-DSS-EL-015</strain>
    </source>
</reference>
<evidence type="ECO:0000256" key="7">
    <source>
        <dbReference type="PROSITE-ProRule" id="PRU00221"/>
    </source>
</evidence>
<keyword evidence="2 6" id="KW-0853">WD repeat</keyword>
<evidence type="ECO:0000256" key="1">
    <source>
        <dbReference type="ARBA" id="ARBA00004123"/>
    </source>
</evidence>
<accession>A0ABR4P6N4</accession>
<dbReference type="InterPro" id="IPR036322">
    <property type="entry name" value="WD40_repeat_dom_sf"/>
</dbReference>
<evidence type="ECO:0000256" key="8">
    <source>
        <dbReference type="SAM" id="MobiDB-lite"/>
    </source>
</evidence>
<gene>
    <name evidence="9" type="ORF">PVAG01_09197</name>
</gene>
<dbReference type="SUPFAM" id="SSF50978">
    <property type="entry name" value="WD40 repeat-like"/>
    <property type="match status" value="1"/>
</dbReference>
<feature type="compositionally biased region" description="Polar residues" evidence="8">
    <location>
        <begin position="47"/>
        <end position="63"/>
    </location>
</feature>
<comment type="subcellular location">
    <subcellularLocation>
        <location evidence="1 6">Nucleus</location>
    </subcellularLocation>
</comment>
<dbReference type="Proteomes" id="UP001629113">
    <property type="component" value="Unassembled WGS sequence"/>
</dbReference>
<protein>
    <submittedName>
        <fullName evidence="9">WD repeat domain-containing protein</fullName>
    </submittedName>
</protein>
<dbReference type="SMART" id="SM00320">
    <property type="entry name" value="WD40"/>
    <property type="match status" value="3"/>
</dbReference>
<dbReference type="PANTHER" id="PTHR16288:SF0">
    <property type="entry name" value="TRNA (GUANINE-N(7)-)-METHYLTRANSFERASE NON-CATALYTIC SUBUNIT WDR4"/>
    <property type="match status" value="1"/>
</dbReference>